<evidence type="ECO:0000313" key="1">
    <source>
        <dbReference type="EMBL" id="PNH05159.1"/>
    </source>
</evidence>
<feature type="non-terminal residue" evidence="1">
    <location>
        <position position="1"/>
    </location>
</feature>
<dbReference type="Proteomes" id="UP000236333">
    <property type="component" value="Unassembled WGS sequence"/>
</dbReference>
<keyword evidence="2" id="KW-1185">Reference proteome</keyword>
<comment type="caution">
    <text evidence="1">The sequence shown here is derived from an EMBL/GenBank/DDBJ whole genome shotgun (WGS) entry which is preliminary data.</text>
</comment>
<gene>
    <name evidence="1" type="ORF">TSOC_008609</name>
</gene>
<protein>
    <submittedName>
        <fullName evidence="1">Uncharacterized protein</fullName>
    </submittedName>
</protein>
<reference evidence="1 2" key="1">
    <citation type="journal article" date="2017" name="Mol. Biol. Evol.">
        <title>The 4-celled Tetrabaena socialis nuclear genome reveals the essential components for genetic control of cell number at the origin of multicellularity in the volvocine lineage.</title>
        <authorList>
            <person name="Featherston J."/>
            <person name="Arakaki Y."/>
            <person name="Hanschen E.R."/>
            <person name="Ferris P.J."/>
            <person name="Michod R.E."/>
            <person name="Olson B.J.S.C."/>
            <person name="Nozaki H."/>
            <person name="Durand P.M."/>
        </authorList>
    </citation>
    <scope>NUCLEOTIDE SEQUENCE [LARGE SCALE GENOMIC DNA]</scope>
    <source>
        <strain evidence="1 2">NIES-571</strain>
    </source>
</reference>
<evidence type="ECO:0000313" key="2">
    <source>
        <dbReference type="Proteomes" id="UP000236333"/>
    </source>
</evidence>
<organism evidence="1 2">
    <name type="scientific">Tetrabaena socialis</name>
    <dbReference type="NCBI Taxonomy" id="47790"/>
    <lineage>
        <taxon>Eukaryota</taxon>
        <taxon>Viridiplantae</taxon>
        <taxon>Chlorophyta</taxon>
        <taxon>core chlorophytes</taxon>
        <taxon>Chlorophyceae</taxon>
        <taxon>CS clade</taxon>
        <taxon>Chlamydomonadales</taxon>
        <taxon>Tetrabaenaceae</taxon>
        <taxon>Tetrabaena</taxon>
    </lineage>
</organism>
<name>A0A2J7ZY12_9CHLO</name>
<dbReference type="AlphaFoldDB" id="A0A2J7ZY12"/>
<dbReference type="EMBL" id="PGGS01000329">
    <property type="protein sequence ID" value="PNH05159.1"/>
    <property type="molecule type" value="Genomic_DNA"/>
</dbReference>
<proteinExistence type="predicted"/>
<sequence length="150" mass="16440">VFFSQELAIVRDPALLEAKREKLRAATKLENLPCLGPDYRYARVVQLGMDSIYNLYLRALVAMSTNTSAVPLGLGDENFNLVYHLGSKRRRIAELLSQLPIELDVERLVSKALGTTTTAVIGVELGPGPDAQADAGANKWKAIIRYDLGV</sequence>
<accession>A0A2J7ZY12</accession>